<keyword evidence="8 13" id="KW-1133">Transmembrane helix</keyword>
<evidence type="ECO:0000256" key="7">
    <source>
        <dbReference type="ARBA" id="ARBA00022958"/>
    </source>
</evidence>
<dbReference type="GO" id="GO:0015252">
    <property type="term" value="F:proton channel activity"/>
    <property type="evidence" value="ECO:0007669"/>
    <property type="project" value="InterPro"/>
</dbReference>
<evidence type="ECO:0000256" key="1">
    <source>
        <dbReference type="ARBA" id="ARBA00004141"/>
    </source>
</evidence>
<evidence type="ECO:0000256" key="8">
    <source>
        <dbReference type="ARBA" id="ARBA00022989"/>
    </source>
</evidence>
<protein>
    <submittedName>
        <fullName evidence="14">Putative membrane protein</fullName>
    </submittedName>
</protein>
<reference evidence="14 15" key="1">
    <citation type="submission" date="2020-08" db="EMBL/GenBank/DDBJ databases">
        <title>Genomic Encyclopedia of Type Strains, Phase IV (KMG-IV): sequencing the most valuable type-strain genomes for metagenomic binning, comparative biology and taxonomic classification.</title>
        <authorList>
            <person name="Goeker M."/>
        </authorList>
    </citation>
    <scope>NUCLEOTIDE SEQUENCE [LARGE SCALE GENOMIC DNA]</scope>
    <source>
        <strain evidence="14 15">DSM 25799</strain>
    </source>
</reference>
<feature type="transmembrane region" description="Helical" evidence="13">
    <location>
        <begin position="7"/>
        <end position="23"/>
    </location>
</feature>
<keyword evidence="15" id="KW-1185">Reference proteome</keyword>
<evidence type="ECO:0000256" key="3">
    <source>
        <dbReference type="ARBA" id="ARBA00022448"/>
    </source>
</evidence>
<keyword evidence="7" id="KW-0630">Potassium</keyword>
<sequence length="191" mass="21722">MNKDRLIAFTDAILAIIMTILVLELDKPAAPSVSAFWDLRTSFFSYALSFFWLGSLWVGLNSIWEQVRRIDSTVIWLNLLLLFLASLIPYATSLCSDYFYDPVMQGFYGIVVIAMTVCNYFLHKALDRPNADAENLLQATAAYRKILIPDILIKVTGLILSLLIYPPLMMYSVLIAAVYILTMKHIQEKRA</sequence>
<gene>
    <name evidence="14" type="ORF">HNQ47_001272</name>
</gene>
<dbReference type="AlphaFoldDB" id="A0A7W8FWG8"/>
<dbReference type="PANTHER" id="PTHR31462">
    <property type="entry name" value="ENDOSOMAL/LYSOSOMAL POTASSIUM CHANNEL TMEM175"/>
    <property type="match status" value="1"/>
</dbReference>
<comment type="subcellular location">
    <subcellularLocation>
        <location evidence="1">Membrane</location>
        <topology evidence="1">Multi-pass membrane protein</topology>
    </subcellularLocation>
</comment>
<evidence type="ECO:0000256" key="2">
    <source>
        <dbReference type="ARBA" id="ARBA00006920"/>
    </source>
</evidence>
<dbReference type="GO" id="GO:0016020">
    <property type="term" value="C:membrane"/>
    <property type="evidence" value="ECO:0007669"/>
    <property type="project" value="UniProtKB-SubCell"/>
</dbReference>
<evidence type="ECO:0000256" key="6">
    <source>
        <dbReference type="ARBA" id="ARBA00022826"/>
    </source>
</evidence>
<dbReference type="PANTHER" id="PTHR31462:SF5">
    <property type="entry name" value="ENDOSOMAL_LYSOSOMAL PROTON CHANNEL TMEM175"/>
    <property type="match status" value="1"/>
</dbReference>
<feature type="transmembrane region" description="Helical" evidence="13">
    <location>
        <begin position="168"/>
        <end position="186"/>
    </location>
</feature>
<keyword evidence="10 13" id="KW-0472">Membrane</keyword>
<comment type="similarity">
    <text evidence="2">Belongs to the TMEM175 family.</text>
</comment>
<dbReference type="InterPro" id="IPR010617">
    <property type="entry name" value="TMEM175-like"/>
</dbReference>
<dbReference type="EMBL" id="JACHHK010000004">
    <property type="protein sequence ID" value="MBB5183251.1"/>
    <property type="molecule type" value="Genomic_DNA"/>
</dbReference>
<keyword evidence="3" id="KW-0813">Transport</keyword>
<keyword evidence="5 13" id="KW-0812">Transmembrane</keyword>
<evidence type="ECO:0000313" key="15">
    <source>
        <dbReference type="Proteomes" id="UP000539953"/>
    </source>
</evidence>
<keyword evidence="6" id="KW-0631">Potassium channel</keyword>
<keyword evidence="11" id="KW-0407">Ion channel</keyword>
<evidence type="ECO:0000256" key="13">
    <source>
        <dbReference type="SAM" id="Phobius"/>
    </source>
</evidence>
<feature type="transmembrane region" description="Helical" evidence="13">
    <location>
        <begin position="73"/>
        <end position="91"/>
    </location>
</feature>
<evidence type="ECO:0000256" key="10">
    <source>
        <dbReference type="ARBA" id="ARBA00023136"/>
    </source>
</evidence>
<comment type="caution">
    <text evidence="14">The sequence shown here is derived from an EMBL/GenBank/DDBJ whole genome shotgun (WGS) entry which is preliminary data.</text>
</comment>
<accession>A0A7W8FWG8</accession>
<evidence type="ECO:0000256" key="5">
    <source>
        <dbReference type="ARBA" id="ARBA00022692"/>
    </source>
</evidence>
<evidence type="ECO:0000256" key="4">
    <source>
        <dbReference type="ARBA" id="ARBA00022538"/>
    </source>
</evidence>
<evidence type="ECO:0000256" key="9">
    <source>
        <dbReference type="ARBA" id="ARBA00023065"/>
    </source>
</evidence>
<dbReference type="Pfam" id="PF06736">
    <property type="entry name" value="TMEM175"/>
    <property type="match status" value="1"/>
</dbReference>
<feature type="transmembrane region" description="Helical" evidence="13">
    <location>
        <begin position="103"/>
        <end position="122"/>
    </location>
</feature>
<comment type="catalytic activity">
    <reaction evidence="12">
        <text>K(+)(in) = K(+)(out)</text>
        <dbReference type="Rhea" id="RHEA:29463"/>
        <dbReference type="ChEBI" id="CHEBI:29103"/>
    </reaction>
</comment>
<dbReference type="RefSeq" id="WP_183328547.1">
    <property type="nucleotide sequence ID" value="NZ_JACHHK010000004.1"/>
</dbReference>
<dbReference type="Proteomes" id="UP000539953">
    <property type="component" value="Unassembled WGS sequence"/>
</dbReference>
<keyword evidence="4" id="KW-0633">Potassium transport</keyword>
<evidence type="ECO:0000256" key="12">
    <source>
        <dbReference type="ARBA" id="ARBA00034430"/>
    </source>
</evidence>
<proteinExistence type="inferred from homology"/>
<keyword evidence="9" id="KW-0406">Ion transport</keyword>
<evidence type="ECO:0000256" key="11">
    <source>
        <dbReference type="ARBA" id="ARBA00023303"/>
    </source>
</evidence>
<name>A0A7W8FWG8_9FIRM</name>
<dbReference type="GO" id="GO:0005267">
    <property type="term" value="F:potassium channel activity"/>
    <property type="evidence" value="ECO:0007669"/>
    <property type="project" value="UniProtKB-KW"/>
</dbReference>
<feature type="transmembrane region" description="Helical" evidence="13">
    <location>
        <begin position="43"/>
        <end position="61"/>
    </location>
</feature>
<organism evidence="14 15">
    <name type="scientific">Catenisphaera adipataccumulans</name>
    <dbReference type="NCBI Taxonomy" id="700500"/>
    <lineage>
        <taxon>Bacteria</taxon>
        <taxon>Bacillati</taxon>
        <taxon>Bacillota</taxon>
        <taxon>Erysipelotrichia</taxon>
        <taxon>Erysipelotrichales</taxon>
        <taxon>Erysipelotrichaceae</taxon>
        <taxon>Catenisphaera</taxon>
    </lineage>
</organism>
<evidence type="ECO:0000313" key="14">
    <source>
        <dbReference type="EMBL" id="MBB5183251.1"/>
    </source>
</evidence>